<dbReference type="STRING" id="400727.A0A2T7PAC5"/>
<dbReference type="GO" id="GO:0005829">
    <property type="term" value="C:cytosol"/>
    <property type="evidence" value="ECO:0007669"/>
    <property type="project" value="GOC"/>
</dbReference>
<comment type="subunit">
    <text evidence="5">Component of the Golgi-associated retrograde protein (GARP) complex.</text>
</comment>
<organism evidence="9 10">
    <name type="scientific">Pomacea canaliculata</name>
    <name type="common">Golden apple snail</name>
    <dbReference type="NCBI Taxonomy" id="400727"/>
    <lineage>
        <taxon>Eukaryota</taxon>
        <taxon>Metazoa</taxon>
        <taxon>Spiralia</taxon>
        <taxon>Lophotrochozoa</taxon>
        <taxon>Mollusca</taxon>
        <taxon>Gastropoda</taxon>
        <taxon>Caenogastropoda</taxon>
        <taxon>Architaenioglossa</taxon>
        <taxon>Ampullarioidea</taxon>
        <taxon>Ampullariidae</taxon>
        <taxon>Pomacea</taxon>
    </lineage>
</organism>
<reference evidence="9 10" key="1">
    <citation type="submission" date="2018-04" db="EMBL/GenBank/DDBJ databases">
        <title>The genome of golden apple snail Pomacea canaliculata provides insight into stress tolerance and invasive adaptation.</title>
        <authorList>
            <person name="Liu C."/>
            <person name="Liu B."/>
            <person name="Ren Y."/>
            <person name="Zhang Y."/>
            <person name="Wang H."/>
            <person name="Li S."/>
            <person name="Jiang F."/>
            <person name="Yin L."/>
            <person name="Zhang G."/>
            <person name="Qian W."/>
            <person name="Fan W."/>
        </authorList>
    </citation>
    <scope>NUCLEOTIDE SEQUENCE [LARGE SCALE GENOMIC DNA]</scope>
    <source>
        <strain evidence="9">SZHN2017</strain>
        <tissue evidence="9">Muscle</tissue>
    </source>
</reference>
<keyword evidence="5" id="KW-0653">Protein transport</keyword>
<dbReference type="PANTHER" id="PTHR15954:SF4">
    <property type="entry name" value="VACUOLAR PROTEIN SORTING-ASSOCIATED PROTEIN 51 HOMOLOG"/>
    <property type="match status" value="1"/>
</dbReference>
<dbReference type="InterPro" id="IPR039481">
    <property type="entry name" value="EXOC2/Sec5_N_dom"/>
</dbReference>
<dbReference type="Proteomes" id="UP000245119">
    <property type="component" value="Linkage Group LG5"/>
</dbReference>
<keyword evidence="5" id="KW-0333">Golgi apparatus</keyword>
<dbReference type="Pfam" id="PF15469">
    <property type="entry name" value="Sec5"/>
    <property type="match status" value="1"/>
</dbReference>
<evidence type="ECO:0000313" key="10">
    <source>
        <dbReference type="Proteomes" id="UP000245119"/>
    </source>
</evidence>
<dbReference type="GO" id="GO:0042147">
    <property type="term" value="P:retrograde transport, endosome to Golgi"/>
    <property type="evidence" value="ECO:0007669"/>
    <property type="project" value="UniProtKB-UniRule"/>
</dbReference>
<dbReference type="GO" id="GO:0032456">
    <property type="term" value="P:endocytic recycling"/>
    <property type="evidence" value="ECO:0007669"/>
    <property type="project" value="TreeGrafter"/>
</dbReference>
<dbReference type="AlphaFoldDB" id="A0A2T7PAC5"/>
<dbReference type="GO" id="GO:0007030">
    <property type="term" value="P:Golgi organization"/>
    <property type="evidence" value="ECO:0007669"/>
    <property type="project" value="UniProtKB-UniRule"/>
</dbReference>
<dbReference type="PANTHER" id="PTHR15954">
    <property type="entry name" value="VACUOLAR PROTEIN SORTING-ASSOCIATED PROTEIN 51 HOMOLOG"/>
    <property type="match status" value="1"/>
</dbReference>
<evidence type="ECO:0000256" key="4">
    <source>
        <dbReference type="ARBA" id="ARBA00023054"/>
    </source>
</evidence>
<dbReference type="SUPFAM" id="SSF74788">
    <property type="entry name" value="Cullin repeat-like"/>
    <property type="match status" value="1"/>
</dbReference>
<gene>
    <name evidence="9" type="ORF">C0Q70_09640</name>
</gene>
<name>A0A2T7PAC5_POMCA</name>
<proteinExistence type="inferred from homology"/>
<dbReference type="GO" id="GO:0007041">
    <property type="term" value="P:lysosomal transport"/>
    <property type="evidence" value="ECO:0007669"/>
    <property type="project" value="TreeGrafter"/>
</dbReference>
<comment type="subcellular location">
    <subcellularLocation>
        <location evidence="5">Golgi apparatus</location>
        <location evidence="5">trans-Golgi network</location>
    </subcellularLocation>
</comment>
<evidence type="ECO:0000259" key="8">
    <source>
        <dbReference type="Pfam" id="PF15469"/>
    </source>
</evidence>
<evidence type="ECO:0000256" key="6">
    <source>
        <dbReference type="SAM" id="Coils"/>
    </source>
</evidence>
<evidence type="ECO:0000313" key="9">
    <source>
        <dbReference type="EMBL" id="PVD30375.1"/>
    </source>
</evidence>
<dbReference type="GO" id="GO:0015031">
    <property type="term" value="P:protein transport"/>
    <property type="evidence" value="ECO:0007669"/>
    <property type="project" value="UniProtKB-UniRule"/>
</dbReference>
<evidence type="ECO:0000256" key="1">
    <source>
        <dbReference type="ARBA" id="ARBA00006080"/>
    </source>
</evidence>
<dbReference type="GO" id="GO:0006869">
    <property type="term" value="P:lipid transport"/>
    <property type="evidence" value="ECO:0007669"/>
    <property type="project" value="UniProtKB-UniRule"/>
</dbReference>
<evidence type="ECO:0000256" key="3">
    <source>
        <dbReference type="ARBA" id="ARBA00022448"/>
    </source>
</evidence>
<dbReference type="GO" id="GO:1990745">
    <property type="term" value="C:EARP complex"/>
    <property type="evidence" value="ECO:0007669"/>
    <property type="project" value="TreeGrafter"/>
</dbReference>
<comment type="function">
    <text evidence="5">Acts as component of the GARP complex that is involved in retrograde transport from early and late endosomes to the trans-Golgi network (TGN).</text>
</comment>
<sequence>MADRQAVLDGEDPSGRRKRADLKSYYGLDGSDETKDQIPKGTVSRMGGSADPCDINSSLFQPDVYLSRLIQDRSLVELMEEEQNMVKEIRSLDSDMQTLVYENYNKFISATDTIRKMKNDFKKMEDEMDHLAANMSKITTFSASISDTLQDRRHQITKLAGVHSLLKKLQFLFELPARLKKCIEMEAYSQAVRYYTKAQRVLHQYSHMPSFQGINQDCEAIIQQLCQTLRQQFKEKESTPKQLAECVDLLLQLEEPQDQLCDEFLAQQIDEDLHELKRQIKLQSGQTLPVDEERTAKVYMNTPMDVLEFVDAGCNGFLSNMCLVIASYNDMFLSRAQVDEQMDAIVLRKLVLFVNDLMEQYFDFVKQRVQLESWYRDRFKSLPKTGQDIICRCLKGTLQILLTDIRQSLAAPRLVGKQDGVARLAELLANMQSSVVEQMKSVLGNLQAFIAPDITFAMKPYFRNPFCNQDVREGLVVGFIRHISNVCNEFCESGNDRGSVPPALLLILSRYCIDLENATISYLLSLTEEQFLVEERAAGVSVTELCRMAKSAAQRLLNHYVRVQGP</sequence>
<dbReference type="InterPro" id="IPR016159">
    <property type="entry name" value="Cullin_repeat-like_dom_sf"/>
</dbReference>
<dbReference type="InterPro" id="IPR014812">
    <property type="entry name" value="Vps51"/>
</dbReference>
<protein>
    <recommendedName>
        <fullName evidence="2 5">Vacuolar protein sorting-associated protein 51 homolog</fullName>
    </recommendedName>
</protein>
<comment type="similarity">
    <text evidence="1 5">Belongs to the VPS51 family.</text>
</comment>
<keyword evidence="10" id="KW-1185">Reference proteome</keyword>
<dbReference type="OrthoDB" id="203678at2759"/>
<evidence type="ECO:0000256" key="2">
    <source>
        <dbReference type="ARBA" id="ARBA00016122"/>
    </source>
</evidence>
<evidence type="ECO:0000256" key="5">
    <source>
        <dbReference type="RuleBase" id="RU368010"/>
    </source>
</evidence>
<accession>A0A2T7PAC5</accession>
<dbReference type="GO" id="GO:0000938">
    <property type="term" value="C:GARP complex"/>
    <property type="evidence" value="ECO:0007669"/>
    <property type="project" value="UniProtKB-UniRule"/>
</dbReference>
<feature type="region of interest" description="Disordered" evidence="7">
    <location>
        <begin position="1"/>
        <end position="49"/>
    </location>
</feature>
<keyword evidence="5" id="KW-0445">Lipid transport</keyword>
<dbReference type="GO" id="GO:0016020">
    <property type="term" value="C:membrane"/>
    <property type="evidence" value="ECO:0007669"/>
    <property type="project" value="TreeGrafter"/>
</dbReference>
<evidence type="ECO:0000256" key="7">
    <source>
        <dbReference type="SAM" id="MobiDB-lite"/>
    </source>
</evidence>
<feature type="coiled-coil region" evidence="6">
    <location>
        <begin position="75"/>
        <end position="134"/>
    </location>
</feature>
<keyword evidence="3 5" id="KW-0813">Transport</keyword>
<feature type="domain" description="Exocyst complex component EXOC2/Sec5 N-terminal" evidence="8">
    <location>
        <begin position="55"/>
        <end position="270"/>
    </location>
</feature>
<dbReference type="GO" id="GO:0048193">
    <property type="term" value="P:Golgi vesicle transport"/>
    <property type="evidence" value="ECO:0007669"/>
    <property type="project" value="TreeGrafter"/>
</dbReference>
<dbReference type="EMBL" id="PZQS01000005">
    <property type="protein sequence ID" value="PVD30375.1"/>
    <property type="molecule type" value="Genomic_DNA"/>
</dbReference>
<keyword evidence="4 6" id="KW-0175">Coiled coil</keyword>
<comment type="caution">
    <text evidence="9">The sequence shown here is derived from an EMBL/GenBank/DDBJ whole genome shotgun (WGS) entry which is preliminary data.</text>
</comment>